<dbReference type="Proteomes" id="UP001231675">
    <property type="component" value="Unassembled WGS sequence"/>
</dbReference>
<accession>A0ABT9LF44</accession>
<reference evidence="1 2" key="1">
    <citation type="submission" date="2023-07" db="EMBL/GenBank/DDBJ databases">
        <title>Sequencing the genomes of 1000 actinobacteria strains.</title>
        <authorList>
            <person name="Klenk H.-P."/>
        </authorList>
    </citation>
    <scope>NUCLEOTIDE SEQUENCE [LARGE SCALE GENOMIC DNA]</scope>
    <source>
        <strain evidence="1 2">DSM 40229</strain>
    </source>
</reference>
<dbReference type="EMBL" id="JAURUD010000001">
    <property type="protein sequence ID" value="MDP9682349.1"/>
    <property type="molecule type" value="Genomic_DNA"/>
</dbReference>
<dbReference type="RefSeq" id="WP_189414629.1">
    <property type="nucleotide sequence ID" value="NZ_BMSM01000003.1"/>
</dbReference>
<comment type="caution">
    <text evidence="1">The sequence shown here is derived from an EMBL/GenBank/DDBJ whole genome shotgun (WGS) entry which is preliminary data.</text>
</comment>
<gene>
    <name evidence="1" type="ORF">J2S47_002851</name>
</gene>
<protein>
    <recommendedName>
        <fullName evidence="3">Deoxyxylulose-5-phosphate synthase</fullName>
    </recommendedName>
</protein>
<evidence type="ECO:0000313" key="1">
    <source>
        <dbReference type="EMBL" id="MDP9682349.1"/>
    </source>
</evidence>
<dbReference type="GeneID" id="91551802"/>
<keyword evidence="2" id="KW-1185">Reference proteome</keyword>
<evidence type="ECO:0008006" key="3">
    <source>
        <dbReference type="Google" id="ProtNLM"/>
    </source>
</evidence>
<proteinExistence type="predicted"/>
<organism evidence="1 2">
    <name type="scientific">Streptomyces griseoviridis</name>
    <dbReference type="NCBI Taxonomy" id="45398"/>
    <lineage>
        <taxon>Bacteria</taxon>
        <taxon>Bacillati</taxon>
        <taxon>Actinomycetota</taxon>
        <taxon>Actinomycetes</taxon>
        <taxon>Kitasatosporales</taxon>
        <taxon>Streptomycetaceae</taxon>
        <taxon>Streptomyces</taxon>
    </lineage>
</organism>
<name>A0ABT9LF44_STRGD</name>
<sequence>MSEPTHEQPTTDSPPADPVRFCGWCRRYRTGTALISMQDSATIPSAPTLYACGPCRETRGLVPLADREPQP</sequence>
<evidence type="ECO:0000313" key="2">
    <source>
        <dbReference type="Proteomes" id="UP001231675"/>
    </source>
</evidence>